<dbReference type="Proteomes" id="UP000799537">
    <property type="component" value="Unassembled WGS sequence"/>
</dbReference>
<dbReference type="EMBL" id="ML993599">
    <property type="protein sequence ID" value="KAF2165565.1"/>
    <property type="molecule type" value="Genomic_DNA"/>
</dbReference>
<dbReference type="OrthoDB" id="412788at2759"/>
<accession>A0A6A6CEM3</accession>
<evidence type="ECO:0000256" key="2">
    <source>
        <dbReference type="ARBA" id="ARBA00023604"/>
    </source>
</evidence>
<dbReference type="NCBIfam" id="NF041278">
    <property type="entry name" value="CmcJ_NvfI_EfuI"/>
    <property type="match status" value="1"/>
</dbReference>
<keyword evidence="1" id="KW-0560">Oxidoreductase</keyword>
<reference evidence="3" key="1">
    <citation type="journal article" date="2020" name="Stud. Mycol.">
        <title>101 Dothideomycetes genomes: a test case for predicting lifestyles and emergence of pathogens.</title>
        <authorList>
            <person name="Haridas S."/>
            <person name="Albert R."/>
            <person name="Binder M."/>
            <person name="Bloem J."/>
            <person name="Labutti K."/>
            <person name="Salamov A."/>
            <person name="Andreopoulos B."/>
            <person name="Baker S."/>
            <person name="Barry K."/>
            <person name="Bills G."/>
            <person name="Bluhm B."/>
            <person name="Cannon C."/>
            <person name="Castanera R."/>
            <person name="Culley D."/>
            <person name="Daum C."/>
            <person name="Ezra D."/>
            <person name="Gonzalez J."/>
            <person name="Henrissat B."/>
            <person name="Kuo A."/>
            <person name="Liang C."/>
            <person name="Lipzen A."/>
            <person name="Lutzoni F."/>
            <person name="Magnuson J."/>
            <person name="Mondo S."/>
            <person name="Nolan M."/>
            <person name="Ohm R."/>
            <person name="Pangilinan J."/>
            <person name="Park H.-J."/>
            <person name="Ramirez L."/>
            <person name="Alfaro M."/>
            <person name="Sun H."/>
            <person name="Tritt A."/>
            <person name="Yoshinaga Y."/>
            <person name="Zwiers L.-H."/>
            <person name="Turgeon B."/>
            <person name="Goodwin S."/>
            <person name="Spatafora J."/>
            <person name="Crous P."/>
            <person name="Grigoriev I."/>
        </authorList>
    </citation>
    <scope>NUCLEOTIDE SEQUENCE</scope>
    <source>
        <strain evidence="3">ATCC 36951</strain>
    </source>
</reference>
<evidence type="ECO:0000313" key="4">
    <source>
        <dbReference type="Proteomes" id="UP000799537"/>
    </source>
</evidence>
<keyword evidence="4" id="KW-1185">Reference proteome</keyword>
<protein>
    <submittedName>
        <fullName evidence="3">Uncharacterized protein</fullName>
    </submittedName>
</protein>
<dbReference type="RefSeq" id="XP_033666454.1">
    <property type="nucleotide sequence ID" value="XM_033806975.1"/>
</dbReference>
<sequence length="253" mass="28786">MGSTTAAFPPPVRTTLAFRLDPALGECDALEVGKHNEMKRDMQDIDVLDASGRETEFTLDAAGFQFTQHRSSFQDFRDEEAVKTEYYAEVTELAKTITGASFAYCYQHLLRASKLEGHEQPPSNLFGPANGVHVDYNYTHTPAYIKALPERPADWDRLSMYRWAIFSAWRPMSKVTRDALCVGDKTTIPDSDLVTGTTDMDRPGRKTTLGLFWVNFNPKQQYYYKKGMDTEDLLWIKLYDSKLDGRARCTPHS</sequence>
<dbReference type="PANTHER" id="PTHR34598">
    <property type="entry name" value="BLL6449 PROTEIN"/>
    <property type="match status" value="1"/>
</dbReference>
<dbReference type="GO" id="GO:0016491">
    <property type="term" value="F:oxidoreductase activity"/>
    <property type="evidence" value="ECO:0007669"/>
    <property type="project" value="UniProtKB-KW"/>
</dbReference>
<dbReference type="InterPro" id="IPR044053">
    <property type="entry name" value="AsaB-like"/>
</dbReference>
<dbReference type="PANTHER" id="PTHR34598:SF3">
    <property type="entry name" value="OXIDOREDUCTASE AN1597"/>
    <property type="match status" value="1"/>
</dbReference>
<evidence type="ECO:0000256" key="1">
    <source>
        <dbReference type="ARBA" id="ARBA00023002"/>
    </source>
</evidence>
<proteinExistence type="inferred from homology"/>
<comment type="similarity">
    <text evidence="2">Belongs to the asaB hydroxylase/desaturase family.</text>
</comment>
<dbReference type="AlphaFoldDB" id="A0A6A6CEM3"/>
<organism evidence="3 4">
    <name type="scientific">Zasmidium cellare ATCC 36951</name>
    <dbReference type="NCBI Taxonomy" id="1080233"/>
    <lineage>
        <taxon>Eukaryota</taxon>
        <taxon>Fungi</taxon>
        <taxon>Dikarya</taxon>
        <taxon>Ascomycota</taxon>
        <taxon>Pezizomycotina</taxon>
        <taxon>Dothideomycetes</taxon>
        <taxon>Dothideomycetidae</taxon>
        <taxon>Mycosphaerellales</taxon>
        <taxon>Mycosphaerellaceae</taxon>
        <taxon>Zasmidium</taxon>
    </lineage>
</organism>
<dbReference type="GeneID" id="54560247"/>
<evidence type="ECO:0000313" key="3">
    <source>
        <dbReference type="EMBL" id="KAF2165565.1"/>
    </source>
</evidence>
<gene>
    <name evidence="3" type="ORF">M409DRAFT_23861</name>
</gene>
<name>A0A6A6CEM3_ZASCE</name>